<dbReference type="InterPro" id="IPR008271">
    <property type="entry name" value="Ser/Thr_kinase_AS"/>
</dbReference>
<dbReference type="GO" id="GO:0005524">
    <property type="term" value="F:ATP binding"/>
    <property type="evidence" value="ECO:0007669"/>
    <property type="project" value="UniProtKB-KW"/>
</dbReference>
<evidence type="ECO:0000313" key="6">
    <source>
        <dbReference type="EMBL" id="CAF4974182.1"/>
    </source>
</evidence>
<accession>A0A821ZNJ4</accession>
<evidence type="ECO:0000256" key="2">
    <source>
        <dbReference type="ARBA" id="ARBA00022741"/>
    </source>
</evidence>
<evidence type="ECO:0000256" key="1">
    <source>
        <dbReference type="ARBA" id="ARBA00022679"/>
    </source>
</evidence>
<keyword evidence="2" id="KW-0547">Nucleotide-binding</keyword>
<feature type="non-terminal residue" evidence="6">
    <location>
        <position position="1"/>
    </location>
</feature>
<name>A0A821ZNJ4_9BILA</name>
<gene>
    <name evidence="6" type="ORF">QYT958_LOCUS35511</name>
</gene>
<dbReference type="Gene3D" id="1.10.510.10">
    <property type="entry name" value="Transferase(Phosphotransferase) domain 1"/>
    <property type="match status" value="1"/>
</dbReference>
<sequence length="369" mass="42611">VIKVAANNTIIAKRDEVKTLINNHLQRQRGVRKNELLTIAQRQVLSEISVEVLEHTTLFNSLLDNIVKLPLRLRRFLLSLPTRISAYIKEEYNRFNHPAIKNDVDNVYKLLDAMDEYATLSNEANRKTFADYCMEKIAREIEEQKDNFSLNVISCIEEQRKVFVKNIASNQKYIEKHLSDQQTLHNLINQFSGRFSKIECQLLAAVELAKHCGIRPILGEQIGMGGFFTVHTTQWGTETNLAVKKLIHSSAETNQMVALEAHYHRIVTRLCSDDHIVPLLHVYENNIANNQSEFWLIMPRYPMSLRDYLIKNIHQMHFSRAVSFALSITTSLAKLHHLEIVHRDIKSSNIMLDDNEQCYIIDFGTAKST</sequence>
<feature type="domain" description="Protein kinase" evidence="5">
    <location>
        <begin position="216"/>
        <end position="369"/>
    </location>
</feature>
<dbReference type="Proteomes" id="UP000663848">
    <property type="component" value="Unassembled WGS sequence"/>
</dbReference>
<dbReference type="PANTHER" id="PTHR44329:SF288">
    <property type="entry name" value="MITOGEN-ACTIVATED PROTEIN KINASE KINASE KINASE 20"/>
    <property type="match status" value="1"/>
</dbReference>
<dbReference type="InterPro" id="IPR000719">
    <property type="entry name" value="Prot_kinase_dom"/>
</dbReference>
<dbReference type="PROSITE" id="PS50011">
    <property type="entry name" value="PROTEIN_KINASE_DOM"/>
    <property type="match status" value="1"/>
</dbReference>
<dbReference type="InterPro" id="IPR051681">
    <property type="entry name" value="Ser/Thr_Kinases-Pseudokinases"/>
</dbReference>
<evidence type="ECO:0000256" key="3">
    <source>
        <dbReference type="ARBA" id="ARBA00022777"/>
    </source>
</evidence>
<dbReference type="GO" id="GO:0004674">
    <property type="term" value="F:protein serine/threonine kinase activity"/>
    <property type="evidence" value="ECO:0007669"/>
    <property type="project" value="TreeGrafter"/>
</dbReference>
<dbReference type="PROSITE" id="PS00108">
    <property type="entry name" value="PROTEIN_KINASE_ST"/>
    <property type="match status" value="1"/>
</dbReference>
<comment type="caution">
    <text evidence="6">The sequence shown here is derived from an EMBL/GenBank/DDBJ whole genome shotgun (WGS) entry which is preliminary data.</text>
</comment>
<keyword evidence="4" id="KW-0067">ATP-binding</keyword>
<organism evidence="6 7">
    <name type="scientific">Rotaria socialis</name>
    <dbReference type="NCBI Taxonomy" id="392032"/>
    <lineage>
        <taxon>Eukaryota</taxon>
        <taxon>Metazoa</taxon>
        <taxon>Spiralia</taxon>
        <taxon>Gnathifera</taxon>
        <taxon>Rotifera</taxon>
        <taxon>Eurotatoria</taxon>
        <taxon>Bdelloidea</taxon>
        <taxon>Philodinida</taxon>
        <taxon>Philodinidae</taxon>
        <taxon>Rotaria</taxon>
    </lineage>
</organism>
<evidence type="ECO:0000259" key="5">
    <source>
        <dbReference type="PROSITE" id="PS50011"/>
    </source>
</evidence>
<dbReference type="EMBL" id="CAJOBR010027009">
    <property type="protein sequence ID" value="CAF4974182.1"/>
    <property type="molecule type" value="Genomic_DNA"/>
</dbReference>
<dbReference type="InterPro" id="IPR011009">
    <property type="entry name" value="Kinase-like_dom_sf"/>
</dbReference>
<keyword evidence="1" id="KW-0808">Transferase</keyword>
<dbReference type="CDD" id="cd00180">
    <property type="entry name" value="PKc"/>
    <property type="match status" value="1"/>
</dbReference>
<dbReference type="SUPFAM" id="SSF56112">
    <property type="entry name" value="Protein kinase-like (PK-like)"/>
    <property type="match status" value="1"/>
</dbReference>
<evidence type="ECO:0000256" key="4">
    <source>
        <dbReference type="ARBA" id="ARBA00022840"/>
    </source>
</evidence>
<evidence type="ECO:0000313" key="7">
    <source>
        <dbReference type="Proteomes" id="UP000663848"/>
    </source>
</evidence>
<protein>
    <recommendedName>
        <fullName evidence="5">Protein kinase domain-containing protein</fullName>
    </recommendedName>
</protein>
<keyword evidence="3" id="KW-0418">Kinase</keyword>
<proteinExistence type="predicted"/>
<dbReference type="Pfam" id="PF00069">
    <property type="entry name" value="Pkinase"/>
    <property type="match status" value="1"/>
</dbReference>
<dbReference type="SMART" id="SM00220">
    <property type="entry name" value="S_TKc"/>
    <property type="match status" value="1"/>
</dbReference>
<reference evidence="6" key="1">
    <citation type="submission" date="2021-02" db="EMBL/GenBank/DDBJ databases">
        <authorList>
            <person name="Nowell W R."/>
        </authorList>
    </citation>
    <scope>NUCLEOTIDE SEQUENCE</scope>
</reference>
<dbReference type="AlphaFoldDB" id="A0A821ZNJ4"/>
<feature type="non-terminal residue" evidence="6">
    <location>
        <position position="369"/>
    </location>
</feature>
<dbReference type="PANTHER" id="PTHR44329">
    <property type="entry name" value="SERINE/THREONINE-PROTEIN KINASE TNNI3K-RELATED"/>
    <property type="match status" value="1"/>
</dbReference>